<dbReference type="Gene3D" id="3.30.1450.10">
    <property type="match status" value="1"/>
</dbReference>
<sequence>MHAFFKLITAVAVISSLSGCVVAVGNDDFDDDDDGNNWRKTQQYNQNYVSGLKTGTEIGAVRQNLGTPAFSESFNKQGETVEVLFYRTHHSHSDGVTSKDECTALIFKRGLLVGWGDKAYQNL</sequence>
<dbReference type="EMBL" id="JBHLXP010000005">
    <property type="protein sequence ID" value="MFC0050446.1"/>
    <property type="molecule type" value="Genomic_DNA"/>
</dbReference>
<keyword evidence="4" id="KW-1185">Reference proteome</keyword>
<dbReference type="InterPro" id="IPR037873">
    <property type="entry name" value="BamE-like"/>
</dbReference>
<protein>
    <submittedName>
        <fullName evidence="3">DUF3192 domain-containing protein</fullName>
    </submittedName>
</protein>
<accession>A0ABV6BHU8</accession>
<gene>
    <name evidence="3" type="ORF">ACFFJP_19315</name>
</gene>
<evidence type="ECO:0000313" key="3">
    <source>
        <dbReference type="EMBL" id="MFC0050446.1"/>
    </source>
</evidence>
<dbReference type="Proteomes" id="UP001589813">
    <property type="component" value="Unassembled WGS sequence"/>
</dbReference>
<feature type="chain" id="PRO_5046751477" evidence="2">
    <location>
        <begin position="24"/>
        <end position="123"/>
    </location>
</feature>
<feature type="signal peptide" evidence="2">
    <location>
        <begin position="1"/>
        <end position="23"/>
    </location>
</feature>
<evidence type="ECO:0000256" key="2">
    <source>
        <dbReference type="SAM" id="SignalP"/>
    </source>
</evidence>
<evidence type="ECO:0000256" key="1">
    <source>
        <dbReference type="ARBA" id="ARBA00022729"/>
    </source>
</evidence>
<keyword evidence="1 2" id="KW-0732">Signal</keyword>
<evidence type="ECO:0000313" key="4">
    <source>
        <dbReference type="Proteomes" id="UP001589813"/>
    </source>
</evidence>
<dbReference type="InterPro" id="IPR021534">
    <property type="entry name" value="DUF3192"/>
</dbReference>
<proteinExistence type="predicted"/>
<dbReference type="Pfam" id="PF11399">
    <property type="entry name" value="DUF3192"/>
    <property type="match status" value="1"/>
</dbReference>
<comment type="caution">
    <text evidence="3">The sequence shown here is derived from an EMBL/GenBank/DDBJ whole genome shotgun (WGS) entry which is preliminary data.</text>
</comment>
<organism evidence="3 4">
    <name type="scientific">Rheinheimera tilapiae</name>
    <dbReference type="NCBI Taxonomy" id="875043"/>
    <lineage>
        <taxon>Bacteria</taxon>
        <taxon>Pseudomonadati</taxon>
        <taxon>Pseudomonadota</taxon>
        <taxon>Gammaproteobacteria</taxon>
        <taxon>Chromatiales</taxon>
        <taxon>Chromatiaceae</taxon>
        <taxon>Rheinheimera</taxon>
    </lineage>
</organism>
<dbReference type="RefSeq" id="WP_377248226.1">
    <property type="nucleotide sequence ID" value="NZ_JBHLXP010000005.1"/>
</dbReference>
<reference evidence="3 4" key="1">
    <citation type="submission" date="2024-09" db="EMBL/GenBank/DDBJ databases">
        <authorList>
            <person name="Sun Q."/>
            <person name="Mori K."/>
        </authorList>
    </citation>
    <scope>NUCLEOTIDE SEQUENCE [LARGE SCALE GENOMIC DNA]</scope>
    <source>
        <strain evidence="3 4">KCTC 23315</strain>
    </source>
</reference>
<name>A0ABV6BHU8_9GAMM</name>
<dbReference type="PROSITE" id="PS51257">
    <property type="entry name" value="PROKAR_LIPOPROTEIN"/>
    <property type="match status" value="1"/>
</dbReference>